<dbReference type="PANTHER" id="PTHR30034:SF3">
    <property type="entry name" value="FLAGELLAR MOTOR SWITCH PROTEIN FLIM"/>
    <property type="match status" value="1"/>
</dbReference>
<dbReference type="GO" id="GO:0050918">
    <property type="term" value="P:positive chemotaxis"/>
    <property type="evidence" value="ECO:0007669"/>
    <property type="project" value="TreeGrafter"/>
</dbReference>
<dbReference type="AlphaFoldDB" id="A0A3B0WLE6"/>
<keyword evidence="12" id="KW-0969">Cilium</keyword>
<dbReference type="InterPro" id="IPR036429">
    <property type="entry name" value="SpoA-like_sf"/>
</dbReference>
<reference evidence="12" key="1">
    <citation type="submission" date="2018-06" db="EMBL/GenBank/DDBJ databases">
        <authorList>
            <person name="Zhirakovskaya E."/>
        </authorList>
    </citation>
    <scope>NUCLEOTIDE SEQUENCE</scope>
</reference>
<keyword evidence="5" id="KW-1003">Cell membrane</keyword>
<evidence type="ECO:0000313" key="12">
    <source>
        <dbReference type="EMBL" id="VAW52172.1"/>
    </source>
</evidence>
<organism evidence="12">
    <name type="scientific">hydrothermal vent metagenome</name>
    <dbReference type="NCBI Taxonomy" id="652676"/>
    <lineage>
        <taxon>unclassified sequences</taxon>
        <taxon>metagenomes</taxon>
        <taxon>ecological metagenomes</taxon>
    </lineage>
</organism>
<feature type="domain" description="Flagellar motor switch protein FliN-like C-terminal" evidence="11">
    <location>
        <begin position="253"/>
        <end position="319"/>
    </location>
</feature>
<gene>
    <name evidence="12" type="ORF">MNBD_GAMMA05-685</name>
</gene>
<evidence type="ECO:0000256" key="9">
    <source>
        <dbReference type="ARBA" id="ARBA00023136"/>
    </source>
</evidence>
<dbReference type="Pfam" id="PF01052">
    <property type="entry name" value="FliMN_C"/>
    <property type="match status" value="1"/>
</dbReference>
<dbReference type="Pfam" id="PF02154">
    <property type="entry name" value="FliM"/>
    <property type="match status" value="1"/>
</dbReference>
<dbReference type="EMBL" id="UOFE01000024">
    <property type="protein sequence ID" value="VAW52172.1"/>
    <property type="molecule type" value="Genomic_DNA"/>
</dbReference>
<keyword evidence="12" id="KW-0282">Flagellum</keyword>
<dbReference type="InterPro" id="IPR028976">
    <property type="entry name" value="CheC-like_sf"/>
</dbReference>
<dbReference type="PANTHER" id="PTHR30034">
    <property type="entry name" value="FLAGELLAR MOTOR SWITCH PROTEIN FLIM"/>
    <property type="match status" value="1"/>
</dbReference>
<evidence type="ECO:0000256" key="8">
    <source>
        <dbReference type="ARBA" id="ARBA00022779"/>
    </source>
</evidence>
<evidence type="ECO:0000256" key="3">
    <source>
        <dbReference type="ARBA" id="ARBA00011049"/>
    </source>
</evidence>
<dbReference type="NCBIfam" id="TIGR01397">
    <property type="entry name" value="fliM_switch"/>
    <property type="match status" value="1"/>
</dbReference>
<comment type="similarity">
    <text evidence="3">Belongs to the FliM family.</text>
</comment>
<keyword evidence="8" id="KW-0283">Flagellar rotation</keyword>
<keyword evidence="9" id="KW-0472">Membrane</keyword>
<dbReference type="SUPFAM" id="SSF101801">
    <property type="entry name" value="Surface presentation of antigens (SPOA)"/>
    <property type="match status" value="1"/>
</dbReference>
<dbReference type="GO" id="GO:0003774">
    <property type="term" value="F:cytoskeletal motor activity"/>
    <property type="evidence" value="ECO:0007669"/>
    <property type="project" value="InterPro"/>
</dbReference>
<keyword evidence="12" id="KW-0966">Cell projection</keyword>
<accession>A0A3B0WLE6</accession>
<dbReference type="CDD" id="cd17908">
    <property type="entry name" value="FliM"/>
    <property type="match status" value="1"/>
</dbReference>
<evidence type="ECO:0000256" key="7">
    <source>
        <dbReference type="ARBA" id="ARBA00022519"/>
    </source>
</evidence>
<dbReference type="GO" id="GO:0009425">
    <property type="term" value="C:bacterial-type flagellum basal body"/>
    <property type="evidence" value="ECO:0007669"/>
    <property type="project" value="UniProtKB-SubCell"/>
</dbReference>
<proteinExistence type="inferred from homology"/>
<evidence type="ECO:0000256" key="4">
    <source>
        <dbReference type="ARBA" id="ARBA00021898"/>
    </source>
</evidence>
<dbReference type="Gene3D" id="2.30.330.10">
    <property type="entry name" value="SpoA-like"/>
    <property type="match status" value="1"/>
</dbReference>
<sequence length="331" mass="37413">MAEEVLSQDEIDTLLNGVEDGDVTTEGDQNIDGNEAVSYELGSQDRIIRGRMPTLDMINERFIRYLRISMFNMLRRSVEVNVVGVNMIKFSEYVRGLFMPTSLNLVGIEPLRGTGLFVIDPNLVFATVDNFFGGDGRYHTRIEGREFTPTENRVVQLLLDLLFNDLERSWKPVLELHFNYLNSEINPQFANIVSPTEVVVVTKFKLELEGGGGEFHVVMPYSMLEPIRELLDTGMQSDQIDVDHRWTNSLKDELKQAPVEIDCAMSHIKLTLAEVLDLNEGDIIPIDMPDVVTVRAAKTPIFRGMLGNSNGKNSVQFVSPIIRPDYSKEVQ</sequence>
<dbReference type="GO" id="GO:0071978">
    <property type="term" value="P:bacterial-type flagellum-dependent swarming motility"/>
    <property type="evidence" value="ECO:0007669"/>
    <property type="project" value="TreeGrafter"/>
</dbReference>
<keyword evidence="6" id="KW-0145">Chemotaxis</keyword>
<dbReference type="InterPro" id="IPR001543">
    <property type="entry name" value="FliN-like_C"/>
</dbReference>
<comment type="subcellular location">
    <subcellularLocation>
        <location evidence="1">Bacterial flagellum basal body</location>
    </subcellularLocation>
    <subcellularLocation>
        <location evidence="2">Cell inner membrane</location>
        <topology evidence="2">Peripheral membrane protein</topology>
    </subcellularLocation>
</comment>
<evidence type="ECO:0000256" key="10">
    <source>
        <dbReference type="ARBA" id="ARBA00023143"/>
    </source>
</evidence>
<evidence type="ECO:0000256" key="6">
    <source>
        <dbReference type="ARBA" id="ARBA00022500"/>
    </source>
</evidence>
<keyword evidence="7" id="KW-0997">Cell inner membrane</keyword>
<protein>
    <recommendedName>
        <fullName evidence="4">Flagellar motor switch protein FliM</fullName>
    </recommendedName>
</protein>
<dbReference type="Gene3D" id="3.40.1550.10">
    <property type="entry name" value="CheC-like"/>
    <property type="match status" value="1"/>
</dbReference>
<evidence type="ECO:0000256" key="1">
    <source>
        <dbReference type="ARBA" id="ARBA00004117"/>
    </source>
</evidence>
<dbReference type="InterPro" id="IPR001689">
    <property type="entry name" value="Flag_FliM"/>
</dbReference>
<dbReference type="GO" id="GO:0005886">
    <property type="term" value="C:plasma membrane"/>
    <property type="evidence" value="ECO:0007669"/>
    <property type="project" value="UniProtKB-SubCell"/>
</dbReference>
<evidence type="ECO:0000259" key="11">
    <source>
        <dbReference type="Pfam" id="PF01052"/>
    </source>
</evidence>
<dbReference type="SUPFAM" id="SSF103039">
    <property type="entry name" value="CheC-like"/>
    <property type="match status" value="1"/>
</dbReference>
<name>A0A3B0WLE6_9ZZZZ</name>
<dbReference type="PRINTS" id="PR00955">
    <property type="entry name" value="FLGMOTORFLIM"/>
</dbReference>
<evidence type="ECO:0000256" key="5">
    <source>
        <dbReference type="ARBA" id="ARBA00022475"/>
    </source>
</evidence>
<evidence type="ECO:0000256" key="2">
    <source>
        <dbReference type="ARBA" id="ARBA00004417"/>
    </source>
</evidence>
<keyword evidence="10" id="KW-0975">Bacterial flagellum</keyword>
<dbReference type="PIRSF" id="PIRSF002888">
    <property type="entry name" value="FliM"/>
    <property type="match status" value="1"/>
</dbReference>